<reference evidence="1" key="1">
    <citation type="submission" date="2018-05" db="EMBL/GenBank/DDBJ databases">
        <authorList>
            <person name="Lanie J.A."/>
            <person name="Ng W.-L."/>
            <person name="Kazmierczak K.M."/>
            <person name="Andrzejewski T.M."/>
            <person name="Davidsen T.M."/>
            <person name="Wayne K.J."/>
            <person name="Tettelin H."/>
            <person name="Glass J.I."/>
            <person name="Rusch D."/>
            <person name="Podicherti R."/>
            <person name="Tsui H.-C.T."/>
            <person name="Winkler M.E."/>
        </authorList>
    </citation>
    <scope>NUCLEOTIDE SEQUENCE</scope>
</reference>
<protein>
    <submittedName>
        <fullName evidence="1">Uncharacterized protein</fullName>
    </submittedName>
</protein>
<proteinExistence type="predicted"/>
<organism evidence="1">
    <name type="scientific">marine metagenome</name>
    <dbReference type="NCBI Taxonomy" id="408172"/>
    <lineage>
        <taxon>unclassified sequences</taxon>
        <taxon>metagenomes</taxon>
        <taxon>ecological metagenomes</taxon>
    </lineage>
</organism>
<feature type="non-terminal residue" evidence="1">
    <location>
        <position position="32"/>
    </location>
</feature>
<evidence type="ECO:0000313" key="1">
    <source>
        <dbReference type="EMBL" id="SVC13649.1"/>
    </source>
</evidence>
<dbReference type="AlphaFoldDB" id="A0A382JPJ0"/>
<name>A0A382JPJ0_9ZZZZ</name>
<feature type="non-terminal residue" evidence="1">
    <location>
        <position position="1"/>
    </location>
</feature>
<sequence length="32" mass="3417">VSNKYPERSSTYTSLEPSAPTVLAQAPIAIKP</sequence>
<gene>
    <name evidence="1" type="ORF">METZ01_LOCUS266503</name>
</gene>
<dbReference type="EMBL" id="UINC01075455">
    <property type="protein sequence ID" value="SVC13649.1"/>
    <property type="molecule type" value="Genomic_DNA"/>
</dbReference>
<accession>A0A382JPJ0</accession>